<dbReference type="AlphaFoldDB" id="A0AA87ZWS0"/>
<name>A0AA87ZWS0_FICCA</name>
<sequence>MYGYGLEGDIIKPSLRNCNRHMIAGWPMATTAPIEEILTIEFKVRSCSQTMAVPWPHTAC</sequence>
<keyword evidence="2" id="KW-1185">Reference proteome</keyword>
<dbReference type="Proteomes" id="UP001187192">
    <property type="component" value="Unassembled WGS sequence"/>
</dbReference>
<dbReference type="EMBL" id="BTGU01000005">
    <property type="protein sequence ID" value="GMN34828.1"/>
    <property type="molecule type" value="Genomic_DNA"/>
</dbReference>
<organism evidence="1 2">
    <name type="scientific">Ficus carica</name>
    <name type="common">Common fig</name>
    <dbReference type="NCBI Taxonomy" id="3494"/>
    <lineage>
        <taxon>Eukaryota</taxon>
        <taxon>Viridiplantae</taxon>
        <taxon>Streptophyta</taxon>
        <taxon>Embryophyta</taxon>
        <taxon>Tracheophyta</taxon>
        <taxon>Spermatophyta</taxon>
        <taxon>Magnoliopsida</taxon>
        <taxon>eudicotyledons</taxon>
        <taxon>Gunneridae</taxon>
        <taxon>Pentapetalae</taxon>
        <taxon>rosids</taxon>
        <taxon>fabids</taxon>
        <taxon>Rosales</taxon>
        <taxon>Moraceae</taxon>
        <taxon>Ficeae</taxon>
        <taxon>Ficus</taxon>
    </lineage>
</organism>
<protein>
    <submittedName>
        <fullName evidence="1">Uncharacterized protein</fullName>
    </submittedName>
</protein>
<gene>
    <name evidence="1" type="ORF">TIFTF001_004922</name>
</gene>
<evidence type="ECO:0000313" key="2">
    <source>
        <dbReference type="Proteomes" id="UP001187192"/>
    </source>
</evidence>
<evidence type="ECO:0000313" key="1">
    <source>
        <dbReference type="EMBL" id="GMN34828.1"/>
    </source>
</evidence>
<reference evidence="1" key="1">
    <citation type="submission" date="2023-07" db="EMBL/GenBank/DDBJ databases">
        <title>draft genome sequence of fig (Ficus carica).</title>
        <authorList>
            <person name="Takahashi T."/>
            <person name="Nishimura K."/>
        </authorList>
    </citation>
    <scope>NUCLEOTIDE SEQUENCE</scope>
</reference>
<accession>A0AA87ZWS0</accession>
<comment type="caution">
    <text evidence="1">The sequence shown here is derived from an EMBL/GenBank/DDBJ whole genome shotgun (WGS) entry which is preliminary data.</text>
</comment>
<proteinExistence type="predicted"/>